<dbReference type="RefSeq" id="XP_033593157.1">
    <property type="nucleotide sequence ID" value="XM_033736613.1"/>
</dbReference>
<keyword evidence="4" id="KW-1185">Reference proteome</keyword>
<dbReference type="EMBL" id="MU001632">
    <property type="protein sequence ID" value="KAF2486588.1"/>
    <property type="molecule type" value="Genomic_DNA"/>
</dbReference>
<reference evidence="3" key="1">
    <citation type="journal article" date="2020" name="Stud. Mycol.">
        <title>101 Dothideomycetes genomes: a test case for predicting lifestyles and emergence of pathogens.</title>
        <authorList>
            <person name="Haridas S."/>
            <person name="Albert R."/>
            <person name="Binder M."/>
            <person name="Bloem J."/>
            <person name="Labutti K."/>
            <person name="Salamov A."/>
            <person name="Andreopoulos B."/>
            <person name="Baker S."/>
            <person name="Barry K."/>
            <person name="Bills G."/>
            <person name="Bluhm B."/>
            <person name="Cannon C."/>
            <person name="Castanera R."/>
            <person name="Culley D."/>
            <person name="Daum C."/>
            <person name="Ezra D."/>
            <person name="Gonzalez J."/>
            <person name="Henrissat B."/>
            <person name="Kuo A."/>
            <person name="Liang C."/>
            <person name="Lipzen A."/>
            <person name="Lutzoni F."/>
            <person name="Magnuson J."/>
            <person name="Mondo S."/>
            <person name="Nolan M."/>
            <person name="Ohm R."/>
            <person name="Pangilinan J."/>
            <person name="Park H.-J."/>
            <person name="Ramirez L."/>
            <person name="Alfaro M."/>
            <person name="Sun H."/>
            <person name="Tritt A."/>
            <person name="Yoshinaga Y."/>
            <person name="Zwiers L.-H."/>
            <person name="Turgeon B."/>
            <person name="Goodwin S."/>
            <person name="Spatafora J."/>
            <person name="Crous P."/>
            <person name="Grigoriev I."/>
        </authorList>
    </citation>
    <scope>NUCLEOTIDE SEQUENCE</scope>
    <source>
        <strain evidence="3">CBS 113389</strain>
    </source>
</reference>
<dbReference type="AlphaFoldDB" id="A0A6A6Q247"/>
<dbReference type="OrthoDB" id="5427526at2759"/>
<keyword evidence="1" id="KW-0175">Coiled coil</keyword>
<dbReference type="GeneID" id="54477615"/>
<evidence type="ECO:0000256" key="2">
    <source>
        <dbReference type="SAM" id="MobiDB-lite"/>
    </source>
</evidence>
<organism evidence="3 4">
    <name type="scientific">Neohortaea acidophila</name>
    <dbReference type="NCBI Taxonomy" id="245834"/>
    <lineage>
        <taxon>Eukaryota</taxon>
        <taxon>Fungi</taxon>
        <taxon>Dikarya</taxon>
        <taxon>Ascomycota</taxon>
        <taxon>Pezizomycotina</taxon>
        <taxon>Dothideomycetes</taxon>
        <taxon>Dothideomycetidae</taxon>
        <taxon>Mycosphaerellales</taxon>
        <taxon>Teratosphaeriaceae</taxon>
        <taxon>Neohortaea</taxon>
    </lineage>
</organism>
<protein>
    <submittedName>
        <fullName evidence="3">Uncharacterized protein</fullName>
    </submittedName>
</protein>
<evidence type="ECO:0000313" key="4">
    <source>
        <dbReference type="Proteomes" id="UP000799767"/>
    </source>
</evidence>
<feature type="region of interest" description="Disordered" evidence="2">
    <location>
        <begin position="1"/>
        <end position="71"/>
    </location>
</feature>
<evidence type="ECO:0000256" key="1">
    <source>
        <dbReference type="SAM" id="Coils"/>
    </source>
</evidence>
<evidence type="ECO:0000313" key="3">
    <source>
        <dbReference type="EMBL" id="KAF2486588.1"/>
    </source>
</evidence>
<proteinExistence type="predicted"/>
<name>A0A6A6Q247_9PEZI</name>
<gene>
    <name evidence="3" type="ORF">BDY17DRAFT_321367</name>
</gene>
<feature type="coiled-coil region" evidence="1">
    <location>
        <begin position="307"/>
        <end position="334"/>
    </location>
</feature>
<dbReference type="Proteomes" id="UP000799767">
    <property type="component" value="Unassembled WGS sequence"/>
</dbReference>
<feature type="region of interest" description="Disordered" evidence="2">
    <location>
        <begin position="137"/>
        <end position="156"/>
    </location>
</feature>
<accession>A0A6A6Q247</accession>
<feature type="compositionally biased region" description="Basic and acidic residues" evidence="2">
    <location>
        <begin position="137"/>
        <end position="154"/>
    </location>
</feature>
<sequence>MEIATSPPLTPLRQYMMSPLDTSPSPTHSYREHLRRRTSSFSSNHDRSPAGGENRRSHRFSGASFYSNGSAVEKSGGLAGTLADELDELDDGEELEYDEEALDGSDGEGGDEIGVAAQEDFASYGARDSGVDVSYLSKEKSSKQTETDEGKEEQCALSPELEDALNGVARMLAASTFEDPIIPRTIALLQDLGNQSSVEAHIQRLTTSTNSLTGHLTAQSKTMQALASATFYSPSTIFSASLDPAIVQETLPLLDALLKDLPIPDPAPLQGMQKLDRETTSLMHALSQLTDSLQMGRQTTNSASRCLRSTQMVVAELRRERERAELARQELNASPYWSERIRARWCDRECKDIVGGFERVCNDLRASLVNGGAAAAA</sequence>